<accession>A0A177HLW6</accession>
<gene>
    <name evidence="3" type="ORF">STSP_50910</name>
</gene>
<dbReference type="InterPro" id="IPR024301">
    <property type="entry name" value="Amidase_6"/>
</dbReference>
<keyword evidence="1" id="KW-0732">Signal</keyword>
<evidence type="ECO:0000313" key="3">
    <source>
        <dbReference type="EMBL" id="OAH11580.1"/>
    </source>
</evidence>
<feature type="chain" id="PRO_5008062974" evidence="1">
    <location>
        <begin position="28"/>
        <end position="425"/>
    </location>
</feature>
<feature type="domain" description="Putative amidase" evidence="2">
    <location>
        <begin position="214"/>
        <end position="396"/>
    </location>
</feature>
<evidence type="ECO:0000313" key="4">
    <source>
        <dbReference type="Proteomes" id="UP000077381"/>
    </source>
</evidence>
<sequence>MRTRTRGPLITLGTALVLLTPVAPASAATLPGDLDIGIEIGQDGKFLDISLTLGQRRQLVVDLAKEYLVARDEGWKTPEGPGPAMAAIETEGAEVGEQPAAFARGPATWAAEAEAEEGLLATGVDTGFFDGEDVTFDGDTATVTLTSGTALAWNDSTLGESSLSDTYIVELVREGRTWTITEVSYAPVESTAAPTDDAESEAADDGIGLLAAHSYDRQAAAEYALEWSNFKSDRFGNHVWEARNPDYEDLGSTNCANFVSQALYAGGWTKNEGVNPKDPENWDDNLTGWGIGASRTWVNANWLYDFTVEHAKRGYWQNMWPPSDPTTGPGSPDFAIWELEPGDLIFTDWDDDNPDGTMDHTMIVTGSYTDNQGFTEPTYSQNSPNRHNLPLSVGMKMAHVGMVDDQGEPRTIVYTPVKLYDTFED</sequence>
<dbReference type="Pfam" id="PF12671">
    <property type="entry name" value="Amidase_6"/>
    <property type="match status" value="1"/>
</dbReference>
<dbReference type="RefSeq" id="WP_067282351.1">
    <property type="nucleotide sequence ID" value="NZ_LOHS01000107.1"/>
</dbReference>
<comment type="caution">
    <text evidence="3">The sequence shown here is derived from an EMBL/GenBank/DDBJ whole genome shotgun (WGS) entry which is preliminary data.</text>
</comment>
<reference evidence="3 4" key="1">
    <citation type="submission" date="2015-12" db="EMBL/GenBank/DDBJ databases">
        <title>Genome sequence of Streptomyces sp. G25.</title>
        <authorList>
            <person name="Poehlein A."/>
            <person name="Roettig A."/>
            <person name="Hiessl S."/>
            <person name="Hauschild P."/>
            <person name="Schauer J."/>
            <person name="Madkour M.H."/>
            <person name="Al-Ansari A.M."/>
            <person name="Almakishah N.H."/>
            <person name="Steinbuechel A."/>
            <person name="Daniel R."/>
        </authorList>
    </citation>
    <scope>NUCLEOTIDE SEQUENCE [LARGE SCALE GENOMIC DNA]</scope>
    <source>
        <strain evidence="4">G25(2015)</strain>
    </source>
</reference>
<organism evidence="3 4">
    <name type="scientific">Streptomyces jeddahensis</name>
    <dbReference type="NCBI Taxonomy" id="1716141"/>
    <lineage>
        <taxon>Bacteria</taxon>
        <taxon>Bacillati</taxon>
        <taxon>Actinomycetota</taxon>
        <taxon>Actinomycetes</taxon>
        <taxon>Kitasatosporales</taxon>
        <taxon>Streptomycetaceae</taxon>
        <taxon>Streptomyces</taxon>
    </lineage>
</organism>
<dbReference type="OrthoDB" id="4981342at2"/>
<evidence type="ECO:0000256" key="1">
    <source>
        <dbReference type="SAM" id="SignalP"/>
    </source>
</evidence>
<dbReference type="Proteomes" id="UP000077381">
    <property type="component" value="Unassembled WGS sequence"/>
</dbReference>
<name>A0A177HLW6_9ACTN</name>
<dbReference type="PANTHER" id="PTHR40032:SF1">
    <property type="entry name" value="EXPORTED PROTEIN"/>
    <property type="match status" value="1"/>
</dbReference>
<dbReference type="EMBL" id="LOHS01000107">
    <property type="protein sequence ID" value="OAH11580.1"/>
    <property type="molecule type" value="Genomic_DNA"/>
</dbReference>
<protein>
    <submittedName>
        <fullName evidence="3">Putative amidase domain protein</fullName>
    </submittedName>
</protein>
<dbReference type="PATRIC" id="fig|1716141.3.peg.5351"/>
<dbReference type="PANTHER" id="PTHR40032">
    <property type="entry name" value="EXPORTED PROTEIN-RELATED"/>
    <property type="match status" value="1"/>
</dbReference>
<keyword evidence="4" id="KW-1185">Reference proteome</keyword>
<evidence type="ECO:0000259" key="2">
    <source>
        <dbReference type="Pfam" id="PF12671"/>
    </source>
</evidence>
<dbReference type="AlphaFoldDB" id="A0A177HLW6"/>
<feature type="signal peptide" evidence="1">
    <location>
        <begin position="1"/>
        <end position="27"/>
    </location>
</feature>
<proteinExistence type="predicted"/>